<evidence type="ECO:0000256" key="5">
    <source>
        <dbReference type="SAM" id="SignalP"/>
    </source>
</evidence>
<proteinExistence type="inferred from homology"/>
<dbReference type="Gene3D" id="3.40.50.1110">
    <property type="entry name" value="SGNH hydrolase"/>
    <property type="match status" value="1"/>
</dbReference>
<dbReference type="Pfam" id="PF00657">
    <property type="entry name" value="Lipase_GDSL"/>
    <property type="match status" value="1"/>
</dbReference>
<dbReference type="PANTHER" id="PTHR46020">
    <property type="entry name" value="OSJNBB0059K02.9 PROTEIN"/>
    <property type="match status" value="1"/>
</dbReference>
<feature type="signal peptide" evidence="5">
    <location>
        <begin position="1"/>
        <end position="22"/>
    </location>
</feature>
<dbReference type="InterPro" id="IPR001087">
    <property type="entry name" value="GDSL"/>
</dbReference>
<protein>
    <submittedName>
        <fullName evidence="6">Uncharacterized protein</fullName>
    </submittedName>
</protein>
<evidence type="ECO:0000313" key="6">
    <source>
        <dbReference type="EMBL" id="KFK24824.1"/>
    </source>
</evidence>
<dbReference type="OrthoDB" id="1600564at2759"/>
<keyword evidence="3" id="KW-0442">Lipid degradation</keyword>
<dbReference type="AlphaFoldDB" id="A0A087G4M2"/>
<dbReference type="Proteomes" id="UP000029120">
    <property type="component" value="Chromosome 8"/>
</dbReference>
<evidence type="ECO:0000256" key="1">
    <source>
        <dbReference type="ARBA" id="ARBA00008668"/>
    </source>
</evidence>
<evidence type="ECO:0000256" key="4">
    <source>
        <dbReference type="ARBA" id="ARBA00023098"/>
    </source>
</evidence>
<dbReference type="InterPro" id="IPR036514">
    <property type="entry name" value="SGNH_hydro_sf"/>
</dbReference>
<dbReference type="eggNOG" id="ENOG502QU3Y">
    <property type="taxonomic scope" value="Eukaryota"/>
</dbReference>
<dbReference type="GO" id="GO:0016788">
    <property type="term" value="F:hydrolase activity, acting on ester bonds"/>
    <property type="evidence" value="ECO:0007669"/>
    <property type="project" value="InterPro"/>
</dbReference>
<dbReference type="EMBL" id="CM002876">
    <property type="protein sequence ID" value="KFK24824.1"/>
    <property type="molecule type" value="Genomic_DNA"/>
</dbReference>
<evidence type="ECO:0000313" key="7">
    <source>
        <dbReference type="Proteomes" id="UP000029120"/>
    </source>
</evidence>
<name>A0A087G4M2_ARAAL</name>
<reference evidence="7" key="1">
    <citation type="journal article" date="2015" name="Nat. Plants">
        <title>Genome expansion of Arabis alpina linked with retrotransposition and reduced symmetric DNA methylation.</title>
        <authorList>
            <person name="Willing E.M."/>
            <person name="Rawat V."/>
            <person name="Mandakova T."/>
            <person name="Maumus F."/>
            <person name="James G.V."/>
            <person name="Nordstroem K.J."/>
            <person name="Becker C."/>
            <person name="Warthmann N."/>
            <person name="Chica C."/>
            <person name="Szarzynska B."/>
            <person name="Zytnicki M."/>
            <person name="Albani M.C."/>
            <person name="Kiefer C."/>
            <person name="Bergonzi S."/>
            <person name="Castaings L."/>
            <person name="Mateos J.L."/>
            <person name="Berns M.C."/>
            <person name="Bujdoso N."/>
            <person name="Piofczyk T."/>
            <person name="de Lorenzo L."/>
            <person name="Barrero-Sicilia C."/>
            <person name="Mateos I."/>
            <person name="Piednoel M."/>
            <person name="Hagmann J."/>
            <person name="Chen-Min-Tao R."/>
            <person name="Iglesias-Fernandez R."/>
            <person name="Schuster S.C."/>
            <person name="Alonso-Blanco C."/>
            <person name="Roudier F."/>
            <person name="Carbonero P."/>
            <person name="Paz-Ares J."/>
            <person name="Davis S.J."/>
            <person name="Pecinka A."/>
            <person name="Quesneville H."/>
            <person name="Colot V."/>
            <person name="Lysak M.A."/>
            <person name="Weigel D."/>
            <person name="Coupland G."/>
            <person name="Schneeberger K."/>
        </authorList>
    </citation>
    <scope>NUCLEOTIDE SEQUENCE [LARGE SCALE GENOMIC DNA]</scope>
    <source>
        <strain evidence="7">cv. Pajares</strain>
    </source>
</reference>
<evidence type="ECO:0000256" key="2">
    <source>
        <dbReference type="ARBA" id="ARBA00022801"/>
    </source>
</evidence>
<evidence type="ECO:0000256" key="3">
    <source>
        <dbReference type="ARBA" id="ARBA00022963"/>
    </source>
</evidence>
<sequence>MNSLVKLFASLLLFFFSSSLFAGEINGAEISSQNHDLSSIKKLFVFGDSYADTGNAKNDSGAWRYPYGITFPGHPTGRNSDGLISTDFLAKLLGLKSPIAYRLKDKVDKERLQYGMNFAYGGTGVFDTYASNPNMTTQIFLFEHRLGDVYSQSDLSSSLALVSVAGNDYATFLLTKRPFYVRKHYLY</sequence>
<accession>A0A087G4M2</accession>
<keyword evidence="4" id="KW-0443">Lipid metabolism</keyword>
<keyword evidence="2" id="KW-0378">Hydrolase</keyword>
<dbReference type="Gramene" id="KFK24824">
    <property type="protein sequence ID" value="KFK24824"/>
    <property type="gene ID" value="AALP_AA8G029900"/>
</dbReference>
<comment type="similarity">
    <text evidence="1">Belongs to the 'GDSL' lipolytic enzyme family.</text>
</comment>
<organism evidence="6 7">
    <name type="scientific">Arabis alpina</name>
    <name type="common">Alpine rock-cress</name>
    <dbReference type="NCBI Taxonomy" id="50452"/>
    <lineage>
        <taxon>Eukaryota</taxon>
        <taxon>Viridiplantae</taxon>
        <taxon>Streptophyta</taxon>
        <taxon>Embryophyta</taxon>
        <taxon>Tracheophyta</taxon>
        <taxon>Spermatophyta</taxon>
        <taxon>Magnoliopsida</taxon>
        <taxon>eudicotyledons</taxon>
        <taxon>Gunneridae</taxon>
        <taxon>Pentapetalae</taxon>
        <taxon>rosids</taxon>
        <taxon>malvids</taxon>
        <taxon>Brassicales</taxon>
        <taxon>Brassicaceae</taxon>
        <taxon>Arabideae</taxon>
        <taxon>Arabis</taxon>
    </lineage>
</organism>
<dbReference type="PANTHER" id="PTHR46020:SF32">
    <property type="entry name" value="GDSL ESTERASE_LIPASE"/>
    <property type="match status" value="1"/>
</dbReference>
<keyword evidence="5" id="KW-0732">Signal</keyword>
<gene>
    <name evidence="6" type="ordered locus">AALP_Aa8g029900</name>
</gene>
<feature type="chain" id="PRO_5001821665" evidence="5">
    <location>
        <begin position="23"/>
        <end position="187"/>
    </location>
</feature>
<dbReference type="GO" id="GO:0016042">
    <property type="term" value="P:lipid catabolic process"/>
    <property type="evidence" value="ECO:0007669"/>
    <property type="project" value="UniProtKB-KW"/>
</dbReference>
<keyword evidence="7" id="KW-1185">Reference proteome</keyword>